<evidence type="ECO:0000256" key="9">
    <source>
        <dbReference type="ARBA" id="ARBA00023242"/>
    </source>
</evidence>
<dbReference type="PANTHER" id="PTHR28580:SF1">
    <property type="entry name" value="GENERAL TRANSCRIPTION FACTOR IIH SUBUNIT 5"/>
    <property type="match status" value="1"/>
</dbReference>
<dbReference type="SMART" id="SM01395">
    <property type="entry name" value="Tbf5"/>
    <property type="match status" value="1"/>
</dbReference>
<keyword evidence="12" id="KW-1185">Reference proteome</keyword>
<dbReference type="GO" id="GO:0005675">
    <property type="term" value="C:transcription factor TFIIH holo complex"/>
    <property type="evidence" value="ECO:0007669"/>
    <property type="project" value="TreeGrafter"/>
</dbReference>
<evidence type="ECO:0000256" key="4">
    <source>
        <dbReference type="ARBA" id="ARBA00021274"/>
    </source>
</evidence>
<dbReference type="Pfam" id="PF06331">
    <property type="entry name" value="Tfb5"/>
    <property type="match status" value="1"/>
</dbReference>
<keyword evidence="7 10" id="KW-0804">Transcription</keyword>
<dbReference type="InterPro" id="IPR035935">
    <property type="entry name" value="TFB5-like_sf"/>
</dbReference>
<evidence type="ECO:0000313" key="11">
    <source>
        <dbReference type="EMBL" id="RKP30578.1"/>
    </source>
</evidence>
<name>A0A4P9ZCX2_9ASCO</name>
<evidence type="ECO:0000256" key="3">
    <source>
        <dbReference type="ARBA" id="ARBA00011640"/>
    </source>
</evidence>
<dbReference type="InterPro" id="IPR009400">
    <property type="entry name" value="TFIIH_TTDA/Tfb5"/>
</dbReference>
<comment type="subcellular location">
    <subcellularLocation>
        <location evidence="1 10">Nucleus</location>
    </subcellularLocation>
</comment>
<evidence type="ECO:0000256" key="8">
    <source>
        <dbReference type="ARBA" id="ARBA00023204"/>
    </source>
</evidence>
<dbReference type="SUPFAM" id="SSF142897">
    <property type="entry name" value="TFB5-like"/>
    <property type="match status" value="1"/>
</dbReference>
<keyword evidence="5 10" id="KW-0227">DNA damage</keyword>
<dbReference type="OrthoDB" id="354at2759"/>
<evidence type="ECO:0000256" key="10">
    <source>
        <dbReference type="RuleBase" id="RU368032"/>
    </source>
</evidence>
<sequence length="82" mass="9292">CGSFPPFFLYVDMPTASKGALIRCDPSIRALILQIDLTSRGIVLQELDNTHLMIKQEMVPFVKEELNKLLLKNIYDPVDGEK</sequence>
<comment type="function">
    <text evidence="10">In NER, TFIIH acts by opening DNA around the lesion to allow the excision of the damaged oligonucleotide and its replacement by a new DNA fragment. In transcription, TFIIH has an essential role in transcription initiation. When the pre-initiation complex (PIC) has been established, TFIIH is required for promoter opening and promoter escape.</text>
</comment>
<keyword evidence="9 10" id="KW-0539">Nucleus</keyword>
<keyword evidence="6 10" id="KW-0805">Transcription regulation</keyword>
<gene>
    <name evidence="11" type="ORF">METBISCDRAFT_16012</name>
</gene>
<evidence type="ECO:0000313" key="12">
    <source>
        <dbReference type="Proteomes" id="UP000268321"/>
    </source>
</evidence>
<accession>A0A4P9ZCX2</accession>
<dbReference type="GO" id="GO:0000439">
    <property type="term" value="C:transcription factor TFIIH core complex"/>
    <property type="evidence" value="ECO:0007669"/>
    <property type="project" value="UniProtKB-UniRule"/>
</dbReference>
<evidence type="ECO:0000256" key="1">
    <source>
        <dbReference type="ARBA" id="ARBA00004123"/>
    </source>
</evidence>
<dbReference type="Gene3D" id="3.30.70.1220">
    <property type="entry name" value="TFB5-like"/>
    <property type="match status" value="1"/>
</dbReference>
<dbReference type="FunFam" id="3.30.70.1220:FF:000002">
    <property type="entry name" value="RNA polymerase II transcription factor B subunit 5"/>
    <property type="match status" value="1"/>
</dbReference>
<keyword evidence="8 10" id="KW-0234">DNA repair</keyword>
<comment type="similarity">
    <text evidence="2 10">Belongs to the TFB5 family.</text>
</comment>
<feature type="non-terminal residue" evidence="11">
    <location>
        <position position="1"/>
    </location>
</feature>
<comment type="subunit">
    <text evidence="3">Component of the 7-subunit TFIIH core complex composed of XPB/SSL2, XPD/RAD3, SSL1, TFB1, TFB2, TFB4 and TFB5, which is active in NER. The core complex associates with the 3-subunit CTD-kinase module TFIIK composed of CCL1, KIN28 and TFB3 to form the 10-subunit holoenzyme (holo-TFIIH) active in transcription.</text>
</comment>
<dbReference type="Proteomes" id="UP000268321">
    <property type="component" value="Unassembled WGS sequence"/>
</dbReference>
<dbReference type="GO" id="GO:0006294">
    <property type="term" value="P:nucleotide-excision repair, preincision complex assembly"/>
    <property type="evidence" value="ECO:0007669"/>
    <property type="project" value="TreeGrafter"/>
</dbReference>
<proteinExistence type="inferred from homology"/>
<evidence type="ECO:0000256" key="5">
    <source>
        <dbReference type="ARBA" id="ARBA00022763"/>
    </source>
</evidence>
<organism evidence="11 12">
    <name type="scientific">Metschnikowia bicuspidata</name>
    <dbReference type="NCBI Taxonomy" id="27322"/>
    <lineage>
        <taxon>Eukaryota</taxon>
        <taxon>Fungi</taxon>
        <taxon>Dikarya</taxon>
        <taxon>Ascomycota</taxon>
        <taxon>Saccharomycotina</taxon>
        <taxon>Pichiomycetes</taxon>
        <taxon>Metschnikowiaceae</taxon>
        <taxon>Metschnikowia</taxon>
    </lineage>
</organism>
<dbReference type="AlphaFoldDB" id="A0A4P9ZCX2"/>
<dbReference type="EMBL" id="ML004456">
    <property type="protein sequence ID" value="RKP30578.1"/>
    <property type="molecule type" value="Genomic_DNA"/>
</dbReference>
<evidence type="ECO:0000256" key="6">
    <source>
        <dbReference type="ARBA" id="ARBA00023015"/>
    </source>
</evidence>
<protein>
    <recommendedName>
        <fullName evidence="4 10">General transcription and DNA repair factor IIH subunit TFB5</fullName>
    </recommendedName>
</protein>
<evidence type="ECO:0000256" key="2">
    <source>
        <dbReference type="ARBA" id="ARBA00007470"/>
    </source>
</evidence>
<dbReference type="GO" id="GO:0006367">
    <property type="term" value="P:transcription initiation at RNA polymerase II promoter"/>
    <property type="evidence" value="ECO:0007669"/>
    <property type="project" value="UniProtKB-UniRule"/>
</dbReference>
<reference evidence="12" key="1">
    <citation type="journal article" date="2018" name="Nat. Microbiol.">
        <title>Leveraging single-cell genomics to expand the fungal tree of life.</title>
        <authorList>
            <person name="Ahrendt S.R."/>
            <person name="Quandt C.A."/>
            <person name="Ciobanu D."/>
            <person name="Clum A."/>
            <person name="Salamov A."/>
            <person name="Andreopoulos B."/>
            <person name="Cheng J.F."/>
            <person name="Woyke T."/>
            <person name="Pelin A."/>
            <person name="Henrissat B."/>
            <person name="Reynolds N.K."/>
            <person name="Benny G.L."/>
            <person name="Smith M.E."/>
            <person name="James T.Y."/>
            <person name="Grigoriev I.V."/>
        </authorList>
    </citation>
    <scope>NUCLEOTIDE SEQUENCE [LARGE SCALE GENOMIC DNA]</scope>
    <source>
        <strain evidence="12">Baker2002</strain>
    </source>
</reference>
<evidence type="ECO:0000256" key="7">
    <source>
        <dbReference type="ARBA" id="ARBA00023163"/>
    </source>
</evidence>
<dbReference type="PANTHER" id="PTHR28580">
    <property type="entry name" value="GENERAL TRANSCRIPTION FACTOR IIH SUBUNIT 5"/>
    <property type="match status" value="1"/>
</dbReference>